<accession>A0AAD3UE58</accession>
<name>A0AAD3UE58_AERHY</name>
<reference evidence="1" key="2">
    <citation type="submission" date="2020-01" db="EMBL/GenBank/DDBJ databases">
        <authorList>
            <consortium name="NCBI Pathogen Detection Project"/>
        </authorList>
    </citation>
    <scope>NUCLEOTIDE SEQUENCE</scope>
    <source>
        <strain evidence="1">OLC2673_Aeromonas</strain>
    </source>
</reference>
<proteinExistence type="predicted"/>
<reference evidence="1" key="1">
    <citation type="journal article" date="2018" name="Genome Biol.">
        <title>SKESA: strategic k-mer extension for scrupulous assemblies.</title>
        <authorList>
            <person name="Souvorov A."/>
            <person name="Agarwala R."/>
            <person name="Lipman D.J."/>
        </authorList>
    </citation>
    <scope>NUCLEOTIDE SEQUENCE</scope>
    <source>
        <strain evidence="1">OLC2673_Aeromonas</strain>
    </source>
</reference>
<gene>
    <name evidence="1" type="ORF">JAJ28_004006</name>
</gene>
<organism evidence="1 2">
    <name type="scientific">Aeromonas hydrophila</name>
    <dbReference type="NCBI Taxonomy" id="644"/>
    <lineage>
        <taxon>Bacteria</taxon>
        <taxon>Pseudomonadati</taxon>
        <taxon>Pseudomonadota</taxon>
        <taxon>Gammaproteobacteria</taxon>
        <taxon>Aeromonadales</taxon>
        <taxon>Aeromonadaceae</taxon>
        <taxon>Aeromonas</taxon>
    </lineage>
</organism>
<dbReference type="AlphaFoldDB" id="A0AAD3UE58"/>
<dbReference type="EMBL" id="DACTUL010000045">
    <property type="protein sequence ID" value="HAT6346203.1"/>
    <property type="molecule type" value="Genomic_DNA"/>
</dbReference>
<dbReference type="Proteomes" id="UP000859505">
    <property type="component" value="Unassembled WGS sequence"/>
</dbReference>
<evidence type="ECO:0000313" key="1">
    <source>
        <dbReference type="EMBL" id="HAT6346203.1"/>
    </source>
</evidence>
<sequence>MAAFVTLNHIQTIDDKVRRAEAACRLGKGDSCNLRALRGGLTWALPSHPLHIAASLGCLVDLGEVTSLDVGLVALHQAQRYAVLR</sequence>
<protein>
    <submittedName>
        <fullName evidence="1">Uncharacterized protein</fullName>
    </submittedName>
</protein>
<comment type="caution">
    <text evidence="1">The sequence shown here is derived from an EMBL/GenBank/DDBJ whole genome shotgun (WGS) entry which is preliminary data.</text>
</comment>
<evidence type="ECO:0000313" key="2">
    <source>
        <dbReference type="Proteomes" id="UP000859505"/>
    </source>
</evidence>